<evidence type="ECO:0000313" key="6">
    <source>
        <dbReference type="RefSeq" id="XP_032803231.1"/>
    </source>
</evidence>
<keyword evidence="5" id="KW-1185">Reference proteome</keyword>
<dbReference type="InterPro" id="IPR040370">
    <property type="entry name" value="CCDC74A/CCDC74B/CCDC92"/>
</dbReference>
<gene>
    <name evidence="6" type="primary">LOC116939205</name>
</gene>
<dbReference type="PANTHER" id="PTHR14882">
    <property type="entry name" value="COILED-COIL DOMAIN-CONTAINING 74A"/>
    <property type="match status" value="1"/>
</dbReference>
<feature type="coiled-coil region" evidence="2">
    <location>
        <begin position="7"/>
        <end position="132"/>
    </location>
</feature>
<keyword evidence="1 2" id="KW-0175">Coiled coil</keyword>
<feature type="compositionally biased region" description="Basic and acidic residues" evidence="3">
    <location>
        <begin position="232"/>
        <end position="247"/>
    </location>
</feature>
<evidence type="ECO:0000256" key="1">
    <source>
        <dbReference type="ARBA" id="ARBA00023054"/>
    </source>
</evidence>
<dbReference type="CTD" id="80212"/>
<evidence type="ECO:0000256" key="3">
    <source>
        <dbReference type="SAM" id="MobiDB-lite"/>
    </source>
</evidence>
<name>A0AAJ7SPL0_PETMA</name>
<dbReference type="RefSeq" id="XP_032803231.1">
    <property type="nucleotide sequence ID" value="XM_032947340.1"/>
</dbReference>
<dbReference type="AlphaFoldDB" id="A0AAJ7SPL0"/>
<feature type="compositionally biased region" description="Low complexity" evidence="3">
    <location>
        <begin position="222"/>
        <end position="231"/>
    </location>
</feature>
<dbReference type="InterPro" id="IPR039496">
    <property type="entry name" value="CCDC92/74_N"/>
</dbReference>
<dbReference type="Pfam" id="PF14916">
    <property type="entry name" value="CCDC92"/>
    <property type="match status" value="1"/>
</dbReference>
<proteinExistence type="predicted"/>
<feature type="compositionally biased region" description="Pro residues" evidence="3">
    <location>
        <begin position="251"/>
        <end position="271"/>
    </location>
</feature>
<dbReference type="PANTHER" id="PTHR14882:SF1">
    <property type="entry name" value="CCDC92 DOMAIN-CONTAINING PROTEIN"/>
    <property type="match status" value="1"/>
</dbReference>
<evidence type="ECO:0000256" key="2">
    <source>
        <dbReference type="SAM" id="Coils"/>
    </source>
</evidence>
<organism evidence="5 6">
    <name type="scientific">Petromyzon marinus</name>
    <name type="common">Sea lamprey</name>
    <dbReference type="NCBI Taxonomy" id="7757"/>
    <lineage>
        <taxon>Eukaryota</taxon>
        <taxon>Metazoa</taxon>
        <taxon>Chordata</taxon>
        <taxon>Craniata</taxon>
        <taxon>Vertebrata</taxon>
        <taxon>Cyclostomata</taxon>
        <taxon>Hyperoartia</taxon>
        <taxon>Petromyzontiformes</taxon>
        <taxon>Petromyzontidae</taxon>
        <taxon>Petromyzon</taxon>
    </lineage>
</organism>
<feature type="region of interest" description="Disordered" evidence="3">
    <location>
        <begin position="180"/>
        <end position="310"/>
    </location>
</feature>
<reference evidence="6" key="1">
    <citation type="submission" date="2025-08" db="UniProtKB">
        <authorList>
            <consortium name="RefSeq"/>
        </authorList>
    </citation>
    <scope>IDENTIFICATION</scope>
    <source>
        <tissue evidence="6">Sperm</tissue>
    </source>
</reference>
<evidence type="ECO:0000313" key="5">
    <source>
        <dbReference type="Proteomes" id="UP001318040"/>
    </source>
</evidence>
<feature type="domain" description="CCDC92/74 N-terminal" evidence="4">
    <location>
        <begin position="12"/>
        <end position="59"/>
    </location>
</feature>
<evidence type="ECO:0000259" key="4">
    <source>
        <dbReference type="Pfam" id="PF14916"/>
    </source>
</evidence>
<accession>A0AAJ7SPL0</accession>
<sequence length="333" mass="36253">MAAAAALQPLEMQVQSARRNLLFLQQEHAATLQGLHTEIRSLQQRCTDLTFQLAKVKSENEPGDLQQRHQELEAKLRAQEQENRSLSDQLEQTTAHLLALKAGASERERRYLEQLRAKSHKLSALSRELEQKGSTIAYLTSQLHAAKRQISVNQPSIQAAETARKRDSQGPGVHAREVAFSQRFSPTPPPSSARQRSAESVRRRSVRMSPTAGVLDESELEATPAAAAAATTRRDAGFASVARRDGDGMPDPAPFLLLPPPPPPRRPPPCAPLELRPALIPPISPARTGARPRRRTAQAAPPGPTAPEVHTLAVEPLNGASVLLARGETDRSV</sequence>
<protein>
    <submittedName>
        <fullName evidence="6">Coiled-coil domain-containing protein 92-like isoform X1</fullName>
    </submittedName>
</protein>
<dbReference type="KEGG" id="pmrn:116939205"/>
<dbReference type="Proteomes" id="UP001318040">
    <property type="component" value="Chromosome 5"/>
</dbReference>